<protein>
    <submittedName>
        <fullName evidence="3">Uncharacterized protein</fullName>
    </submittedName>
</protein>
<dbReference type="Proteomes" id="UP000887572">
    <property type="component" value="Unplaced"/>
</dbReference>
<dbReference type="WBParaSite" id="Gr19_v10_g10429.t1">
    <property type="protein sequence ID" value="Gr19_v10_g10429.t1"/>
    <property type="gene ID" value="Gr19_v10_g10429"/>
</dbReference>
<organism evidence="2 3">
    <name type="scientific">Globodera rostochiensis</name>
    <name type="common">Golden nematode worm</name>
    <name type="synonym">Heterodera rostochiensis</name>
    <dbReference type="NCBI Taxonomy" id="31243"/>
    <lineage>
        <taxon>Eukaryota</taxon>
        <taxon>Metazoa</taxon>
        <taxon>Ecdysozoa</taxon>
        <taxon>Nematoda</taxon>
        <taxon>Chromadorea</taxon>
        <taxon>Rhabditida</taxon>
        <taxon>Tylenchina</taxon>
        <taxon>Tylenchomorpha</taxon>
        <taxon>Tylenchoidea</taxon>
        <taxon>Heteroderidae</taxon>
        <taxon>Heteroderinae</taxon>
        <taxon>Globodera</taxon>
    </lineage>
</organism>
<evidence type="ECO:0000313" key="3">
    <source>
        <dbReference type="WBParaSite" id="Gr19_v10_g10429.t1"/>
    </source>
</evidence>
<evidence type="ECO:0000313" key="2">
    <source>
        <dbReference type="Proteomes" id="UP000887572"/>
    </source>
</evidence>
<keyword evidence="2" id="KW-1185">Reference proteome</keyword>
<sequence>MGKQREFEFPKANDDTQMGRKTNLAPIPSGRIGCPSKCSSPMPWGDWATAFPRLIPIILFSICTQSNSATITTTSSRSNGIDEGGGGGGGAVVGRRLHCLSCVRVEGDTTMLDQFRVRHGLLQPYCDMEAVQCDLHQDACVTITMQISQRRFWVGSGCDQRVNYDFPSGGREGCVEMPAVYRNFHPGFMEERRTLQRSDGTALTKSDTQKSRLYGNFKFMQIPFFPKYVKFAPICDSNSANVSQFFCQLPILKEFNEMMPKRVG</sequence>
<name>A0A914GQA5_GLORO</name>
<evidence type="ECO:0000256" key="1">
    <source>
        <dbReference type="SAM" id="MobiDB-lite"/>
    </source>
</evidence>
<reference evidence="3" key="1">
    <citation type="submission" date="2022-11" db="UniProtKB">
        <authorList>
            <consortium name="WormBaseParasite"/>
        </authorList>
    </citation>
    <scope>IDENTIFICATION</scope>
</reference>
<feature type="region of interest" description="Disordered" evidence="1">
    <location>
        <begin position="1"/>
        <end position="26"/>
    </location>
</feature>
<proteinExistence type="predicted"/>
<feature type="compositionally biased region" description="Basic and acidic residues" evidence="1">
    <location>
        <begin position="1"/>
        <end position="18"/>
    </location>
</feature>
<dbReference type="AlphaFoldDB" id="A0A914GQA5"/>
<accession>A0A914GQA5</accession>